<gene>
    <name evidence="1" type="ORF">PS900_02074</name>
</gene>
<dbReference type="Proteomes" id="UP000325723">
    <property type="component" value="Unassembled WGS sequence"/>
</dbReference>
<proteinExistence type="predicted"/>
<sequence length="76" mass="8587">MSETKQCNSCGTKLVNKRSHALTCSNTCRWRVWQAKQSAMVPVKLMFNTVHFELVKNAADQHGVSVNEWIHTKAIG</sequence>
<accession>A0A8H2NRE6</accession>
<organism evidence="1 2">
    <name type="scientific">Pseudomonas fluorescens</name>
    <dbReference type="NCBI Taxonomy" id="294"/>
    <lineage>
        <taxon>Bacteria</taxon>
        <taxon>Pseudomonadati</taxon>
        <taxon>Pseudomonadota</taxon>
        <taxon>Gammaproteobacteria</taxon>
        <taxon>Pseudomonadales</taxon>
        <taxon>Pseudomonadaceae</taxon>
        <taxon>Pseudomonas</taxon>
    </lineage>
</organism>
<protein>
    <submittedName>
        <fullName evidence="1">Uncharacterized protein</fullName>
    </submittedName>
</protein>
<comment type="caution">
    <text evidence="1">The sequence shown here is derived from an EMBL/GenBank/DDBJ whole genome shotgun (WGS) entry which is preliminary data.</text>
</comment>
<dbReference type="RefSeq" id="WP_150757684.1">
    <property type="nucleotide sequence ID" value="NZ_CABVIE010000005.1"/>
</dbReference>
<evidence type="ECO:0000313" key="1">
    <source>
        <dbReference type="EMBL" id="VVO86053.1"/>
    </source>
</evidence>
<dbReference type="EMBL" id="CABVIE010000005">
    <property type="protein sequence ID" value="VVO86053.1"/>
    <property type="molecule type" value="Genomic_DNA"/>
</dbReference>
<dbReference type="AlphaFoldDB" id="A0A8H2NRE6"/>
<evidence type="ECO:0000313" key="2">
    <source>
        <dbReference type="Proteomes" id="UP000325723"/>
    </source>
</evidence>
<name>A0A8H2NRE6_PSEFL</name>
<reference evidence="1 2" key="1">
    <citation type="submission" date="2019-09" db="EMBL/GenBank/DDBJ databases">
        <authorList>
            <person name="Chandra G."/>
            <person name="Truman W A."/>
        </authorList>
    </citation>
    <scope>NUCLEOTIDE SEQUENCE [LARGE SCALE GENOMIC DNA]</scope>
    <source>
        <strain evidence="1">PS900</strain>
    </source>
</reference>